<gene>
    <name evidence="6" type="ORF">SAMN05661093_09597</name>
</gene>
<proteinExistence type="predicted"/>
<dbReference type="SUPFAM" id="SSF46689">
    <property type="entry name" value="Homeodomain-like"/>
    <property type="match status" value="1"/>
</dbReference>
<dbReference type="GO" id="GO:0000976">
    <property type="term" value="F:transcription cis-regulatory region binding"/>
    <property type="evidence" value="ECO:0007669"/>
    <property type="project" value="TreeGrafter"/>
</dbReference>
<evidence type="ECO:0000256" key="4">
    <source>
        <dbReference type="PROSITE-ProRule" id="PRU00335"/>
    </source>
</evidence>
<dbReference type="PANTHER" id="PTHR30055:SF234">
    <property type="entry name" value="HTH-TYPE TRANSCRIPTIONAL REGULATOR BETI"/>
    <property type="match status" value="1"/>
</dbReference>
<evidence type="ECO:0000256" key="2">
    <source>
        <dbReference type="ARBA" id="ARBA00023125"/>
    </source>
</evidence>
<dbReference type="PROSITE" id="PS50977">
    <property type="entry name" value="HTH_TETR_2"/>
    <property type="match status" value="1"/>
</dbReference>
<evidence type="ECO:0000313" key="7">
    <source>
        <dbReference type="Proteomes" id="UP000192674"/>
    </source>
</evidence>
<dbReference type="PANTHER" id="PTHR30055">
    <property type="entry name" value="HTH-TYPE TRANSCRIPTIONAL REGULATOR RUTR"/>
    <property type="match status" value="1"/>
</dbReference>
<dbReference type="PRINTS" id="PR00455">
    <property type="entry name" value="HTHTETR"/>
</dbReference>
<dbReference type="InterPro" id="IPR049445">
    <property type="entry name" value="TetR_SbtR-like_C"/>
</dbReference>
<keyword evidence="3" id="KW-0804">Transcription</keyword>
<reference evidence="6 7" key="1">
    <citation type="submission" date="2017-04" db="EMBL/GenBank/DDBJ databases">
        <authorList>
            <person name="Afonso C.L."/>
            <person name="Miller P.J."/>
            <person name="Scott M.A."/>
            <person name="Spackman E."/>
            <person name="Goraichik I."/>
            <person name="Dimitrov K.M."/>
            <person name="Suarez D.L."/>
            <person name="Swayne D.E."/>
        </authorList>
    </citation>
    <scope>NUCLEOTIDE SEQUENCE [LARGE SCALE GENOMIC DNA]</scope>
    <source>
        <strain evidence="6 7">DSM 43828</strain>
    </source>
</reference>
<evidence type="ECO:0000259" key="5">
    <source>
        <dbReference type="PROSITE" id="PS50977"/>
    </source>
</evidence>
<evidence type="ECO:0000313" key="6">
    <source>
        <dbReference type="EMBL" id="SMD26019.1"/>
    </source>
</evidence>
<evidence type="ECO:0000256" key="1">
    <source>
        <dbReference type="ARBA" id="ARBA00023015"/>
    </source>
</evidence>
<dbReference type="Pfam" id="PF00440">
    <property type="entry name" value="TetR_N"/>
    <property type="match status" value="1"/>
</dbReference>
<dbReference type="SUPFAM" id="SSF48498">
    <property type="entry name" value="Tetracyclin repressor-like, C-terminal domain"/>
    <property type="match status" value="1"/>
</dbReference>
<dbReference type="EMBL" id="FWXV01000012">
    <property type="protein sequence ID" value="SMD26019.1"/>
    <property type="molecule type" value="Genomic_DNA"/>
</dbReference>
<keyword evidence="7" id="KW-1185">Reference proteome</keyword>
<keyword evidence="1" id="KW-0805">Transcription regulation</keyword>
<organism evidence="6 7">
    <name type="scientific">Kibdelosporangium aridum</name>
    <dbReference type="NCBI Taxonomy" id="2030"/>
    <lineage>
        <taxon>Bacteria</taxon>
        <taxon>Bacillati</taxon>
        <taxon>Actinomycetota</taxon>
        <taxon>Actinomycetes</taxon>
        <taxon>Pseudonocardiales</taxon>
        <taxon>Pseudonocardiaceae</taxon>
        <taxon>Kibdelosporangium</taxon>
    </lineage>
</organism>
<feature type="domain" description="HTH tetR-type" evidence="5">
    <location>
        <begin position="30"/>
        <end position="89"/>
    </location>
</feature>
<dbReference type="InterPro" id="IPR050109">
    <property type="entry name" value="HTH-type_TetR-like_transc_reg"/>
</dbReference>
<dbReference type="GO" id="GO:0003700">
    <property type="term" value="F:DNA-binding transcription factor activity"/>
    <property type="evidence" value="ECO:0007669"/>
    <property type="project" value="TreeGrafter"/>
</dbReference>
<accession>A0A1W2FVP1</accession>
<dbReference type="AlphaFoldDB" id="A0A1W2FVP1"/>
<dbReference type="InterPro" id="IPR009057">
    <property type="entry name" value="Homeodomain-like_sf"/>
</dbReference>
<feature type="DNA-binding region" description="H-T-H motif" evidence="4">
    <location>
        <begin position="52"/>
        <end position="71"/>
    </location>
</feature>
<name>A0A1W2FVP1_KIBAR</name>
<keyword evidence="2 4" id="KW-0238">DNA-binding</keyword>
<dbReference type="InterPro" id="IPR001647">
    <property type="entry name" value="HTH_TetR"/>
</dbReference>
<dbReference type="Pfam" id="PF21597">
    <property type="entry name" value="TetR_C_43"/>
    <property type="match status" value="1"/>
</dbReference>
<evidence type="ECO:0000256" key="3">
    <source>
        <dbReference type="ARBA" id="ARBA00023163"/>
    </source>
</evidence>
<dbReference type="InterPro" id="IPR036271">
    <property type="entry name" value="Tet_transcr_reg_TetR-rel_C_sf"/>
</dbReference>
<sequence length="202" mass="22023">MPTSLYGDLAHLRKDVHMTNHPPSKRADAARNRQRILDAARTAFAATGAETSMAEIARRSGVGSATLYRNFATRHELLEALLVNEVDEVCAAAATVEGGSPEERLMTWLRRFFQYVSTKRPIVLGLLEHTDTTDPVFQSRSRMLAAGEPLLSAAQDAHQIAGDLDLDQILDLVMAIAKIPGTPEYRQPILDAALAGLRGHAV</sequence>
<protein>
    <submittedName>
        <fullName evidence="6">Transcriptional regulator, TetR family</fullName>
    </submittedName>
</protein>
<dbReference type="Proteomes" id="UP000192674">
    <property type="component" value="Unassembled WGS sequence"/>
</dbReference>
<dbReference type="Gene3D" id="1.10.357.10">
    <property type="entry name" value="Tetracycline Repressor, domain 2"/>
    <property type="match status" value="1"/>
</dbReference>